<evidence type="ECO:0000256" key="2">
    <source>
        <dbReference type="ARBA" id="ARBA00022803"/>
    </source>
</evidence>
<dbReference type="Gene3D" id="1.25.40.10">
    <property type="entry name" value="Tetratricopeptide repeat domain"/>
    <property type="match status" value="2"/>
</dbReference>
<feature type="repeat" description="TPR" evidence="3">
    <location>
        <begin position="179"/>
        <end position="212"/>
    </location>
</feature>
<evidence type="ECO:0000256" key="3">
    <source>
        <dbReference type="PROSITE-ProRule" id="PRU00339"/>
    </source>
</evidence>
<keyword evidence="2 3" id="KW-0802">TPR repeat</keyword>
<dbReference type="PANTHER" id="PTHR44943:SF8">
    <property type="entry name" value="TPR REPEAT-CONTAINING PROTEIN MJ0263"/>
    <property type="match status" value="1"/>
</dbReference>
<protein>
    <submittedName>
        <fullName evidence="4">Tetratricopeptide repeat protein</fullName>
    </submittedName>
</protein>
<comment type="caution">
    <text evidence="4">The sequence shown here is derived from an EMBL/GenBank/DDBJ whole genome shotgun (WGS) entry which is preliminary data.</text>
</comment>
<dbReference type="InterPro" id="IPR011990">
    <property type="entry name" value="TPR-like_helical_dom_sf"/>
</dbReference>
<dbReference type="PROSITE" id="PS50005">
    <property type="entry name" value="TPR"/>
    <property type="match status" value="2"/>
</dbReference>
<reference evidence="4 5" key="1">
    <citation type="submission" date="2020-07" db="EMBL/GenBank/DDBJ databases">
        <title>Thermoactinomyces phylogeny.</title>
        <authorList>
            <person name="Dunlap C."/>
        </authorList>
    </citation>
    <scope>NUCLEOTIDE SEQUENCE [LARGE SCALE GENOMIC DNA]</scope>
    <source>
        <strain evidence="4 5">AMNI-1</strain>
    </source>
</reference>
<organism evidence="4 5">
    <name type="scientific">Thermoactinomyces mirandus</name>
    <dbReference type="NCBI Taxonomy" id="2756294"/>
    <lineage>
        <taxon>Bacteria</taxon>
        <taxon>Bacillati</taxon>
        <taxon>Bacillota</taxon>
        <taxon>Bacilli</taxon>
        <taxon>Bacillales</taxon>
        <taxon>Thermoactinomycetaceae</taxon>
        <taxon>Thermoactinomyces</taxon>
    </lineage>
</organism>
<dbReference type="InterPro" id="IPR051685">
    <property type="entry name" value="Ycf3/AcsC/BcsC/TPR_MFPF"/>
</dbReference>
<evidence type="ECO:0000256" key="1">
    <source>
        <dbReference type="ARBA" id="ARBA00022737"/>
    </source>
</evidence>
<feature type="repeat" description="TPR" evidence="3">
    <location>
        <begin position="42"/>
        <end position="75"/>
    </location>
</feature>
<dbReference type="InterPro" id="IPR019734">
    <property type="entry name" value="TPR_rpt"/>
</dbReference>
<name>A0A7W1XQN6_9BACL</name>
<dbReference type="SMART" id="SM00028">
    <property type="entry name" value="TPR"/>
    <property type="match status" value="4"/>
</dbReference>
<evidence type="ECO:0000313" key="5">
    <source>
        <dbReference type="Proteomes" id="UP000538292"/>
    </source>
</evidence>
<keyword evidence="1" id="KW-0677">Repeat</keyword>
<evidence type="ECO:0000313" key="4">
    <source>
        <dbReference type="EMBL" id="MBA4601483.1"/>
    </source>
</evidence>
<dbReference type="PANTHER" id="PTHR44943">
    <property type="entry name" value="CELLULOSE SYNTHASE OPERON PROTEIN C"/>
    <property type="match status" value="1"/>
</dbReference>
<sequence length="240" mass="27827">MVGPMIDVDLICEGKKGHRFAAGSYRRNRSRIEKMLQDDPHVEDYLMLAVLEAKKGYWNRAQTAVEKAMELEPDNHDALLLLAQILEIKGELREAGITYQTLFHKHPDFTKGSREYARYLITHTDAIALAQNILFHNLELDSKDAISHTLLAEIYLTRGKTGQALLHLELAAHYYQAHPLYHQQKAKVFMEMNKYEEAARQLKLALRMDPKNKVIRSQFDKALKASKVPKIFLFWKKWVI</sequence>
<proteinExistence type="predicted"/>
<dbReference type="EMBL" id="JACEOL010000009">
    <property type="protein sequence ID" value="MBA4601483.1"/>
    <property type="molecule type" value="Genomic_DNA"/>
</dbReference>
<dbReference type="RefSeq" id="WP_181737974.1">
    <property type="nucleotide sequence ID" value="NZ_JACEOL010000009.1"/>
</dbReference>
<dbReference type="Proteomes" id="UP000538292">
    <property type="component" value="Unassembled WGS sequence"/>
</dbReference>
<dbReference type="Pfam" id="PF13432">
    <property type="entry name" value="TPR_16"/>
    <property type="match status" value="1"/>
</dbReference>
<dbReference type="AlphaFoldDB" id="A0A7W1XQN6"/>
<dbReference type="Pfam" id="PF13181">
    <property type="entry name" value="TPR_8"/>
    <property type="match status" value="1"/>
</dbReference>
<gene>
    <name evidence="4" type="ORF">H2C83_03930</name>
</gene>
<dbReference type="SUPFAM" id="SSF48452">
    <property type="entry name" value="TPR-like"/>
    <property type="match status" value="1"/>
</dbReference>
<keyword evidence="5" id="KW-1185">Reference proteome</keyword>
<accession>A0A7W1XQN6</accession>